<feature type="domain" description="Cyanophage baseplate Pam3 plug gp18" evidence="1">
    <location>
        <begin position="4"/>
        <end position="104"/>
    </location>
</feature>
<sequence length="106" mass="11891">MYSVIPITAAPNQTFSCKVPVDGNNLVLHFKTRYNEVAGYWLISLTTNDVELLRNLPVLPADNILEQFGYLKIGSAYITKSDAVKEQWPTADTLGTEWSLIWSDTP</sequence>
<accession>A0A6N3C1A6</accession>
<dbReference type="EMBL" id="CACRUX010000047">
    <property type="protein sequence ID" value="VYU07597.1"/>
    <property type="molecule type" value="Genomic_DNA"/>
</dbReference>
<name>A0A6N3C1A6_9FIRM</name>
<organism evidence="2">
    <name type="scientific">Veillonella ratti</name>
    <dbReference type="NCBI Taxonomy" id="103892"/>
    <lineage>
        <taxon>Bacteria</taxon>
        <taxon>Bacillati</taxon>
        <taxon>Bacillota</taxon>
        <taxon>Negativicutes</taxon>
        <taxon>Veillonellales</taxon>
        <taxon>Veillonellaceae</taxon>
        <taxon>Veillonella</taxon>
    </lineage>
</organism>
<reference evidence="2" key="1">
    <citation type="submission" date="2019-11" db="EMBL/GenBank/DDBJ databases">
        <authorList>
            <person name="Feng L."/>
        </authorList>
    </citation>
    <scope>NUCLEOTIDE SEQUENCE</scope>
    <source>
        <strain evidence="2">VrattiLFYP33</strain>
    </source>
</reference>
<dbReference type="Pfam" id="PF22479">
    <property type="entry name" value="Pam3_gp18"/>
    <property type="match status" value="1"/>
</dbReference>
<dbReference type="RefSeq" id="WP_156704732.1">
    <property type="nucleotide sequence ID" value="NZ_CACRUX010000047.1"/>
</dbReference>
<gene>
    <name evidence="2" type="ORF">VRLFYP33_01182</name>
</gene>
<dbReference type="InterPro" id="IPR054252">
    <property type="entry name" value="Pam3_gp18"/>
</dbReference>
<evidence type="ECO:0000313" key="2">
    <source>
        <dbReference type="EMBL" id="VYU07597.1"/>
    </source>
</evidence>
<evidence type="ECO:0000259" key="1">
    <source>
        <dbReference type="Pfam" id="PF22479"/>
    </source>
</evidence>
<dbReference type="AlphaFoldDB" id="A0A6N3C1A6"/>
<proteinExistence type="predicted"/>
<protein>
    <recommendedName>
        <fullName evidence="1">Cyanophage baseplate Pam3 plug gp18 domain-containing protein</fullName>
    </recommendedName>
</protein>